<keyword evidence="3" id="KW-1185">Reference proteome</keyword>
<dbReference type="AlphaFoldDB" id="A0AAJ1WHY7"/>
<accession>A0AAJ1WHY7</accession>
<proteinExistence type="predicted"/>
<sequence>MDLIISYGLLLISREDMHHFPGFMLISLDICVFPMIFDYFPYFFALLFLWTQPQLIFDRILDLIISLRFLLISREDMHHFPGFMLISLDICVFPMIFDYFPYFFALLFLWTQPQLIFDRILDLIISLRFLLISREDMHHFPKFMLISLDICAFPMIFDYFPYFFALLPFLQITLKTS</sequence>
<gene>
    <name evidence="2" type="ORF">J2S13_000506</name>
</gene>
<dbReference type="RefSeq" id="WP_307256101.1">
    <property type="nucleotide sequence ID" value="NZ_JAUSUC010000004.1"/>
</dbReference>
<reference evidence="2" key="1">
    <citation type="submission" date="2023-07" db="EMBL/GenBank/DDBJ databases">
        <title>Genomic Encyclopedia of Type Strains, Phase IV (KMG-IV): sequencing the most valuable type-strain genomes for metagenomic binning, comparative biology and taxonomic classification.</title>
        <authorList>
            <person name="Goeker M."/>
        </authorList>
    </citation>
    <scope>NUCLEOTIDE SEQUENCE</scope>
    <source>
        <strain evidence="2">DSM 23947</strain>
    </source>
</reference>
<protein>
    <submittedName>
        <fullName evidence="2">Uncharacterized protein</fullName>
    </submittedName>
</protein>
<name>A0AAJ1WHY7_9BACI</name>
<evidence type="ECO:0000256" key="1">
    <source>
        <dbReference type="SAM" id="Phobius"/>
    </source>
</evidence>
<feature type="transmembrane region" description="Helical" evidence="1">
    <location>
        <begin position="20"/>
        <end position="37"/>
    </location>
</feature>
<dbReference type="Proteomes" id="UP001237207">
    <property type="component" value="Unassembled WGS sequence"/>
</dbReference>
<organism evidence="2 3">
    <name type="scientific">Oikeobacillus pervagus</name>
    <dbReference type="NCBI Taxonomy" id="1325931"/>
    <lineage>
        <taxon>Bacteria</taxon>
        <taxon>Bacillati</taxon>
        <taxon>Bacillota</taxon>
        <taxon>Bacilli</taxon>
        <taxon>Bacillales</taxon>
        <taxon>Bacillaceae</taxon>
        <taxon>Oikeobacillus</taxon>
    </lineage>
</organism>
<feature type="transmembrane region" description="Helical" evidence="1">
    <location>
        <begin position="145"/>
        <end position="170"/>
    </location>
</feature>
<dbReference type="EMBL" id="JAUSUC010000004">
    <property type="protein sequence ID" value="MDQ0214110.1"/>
    <property type="molecule type" value="Genomic_DNA"/>
</dbReference>
<feature type="transmembrane region" description="Helical" evidence="1">
    <location>
        <begin position="83"/>
        <end position="110"/>
    </location>
</feature>
<comment type="caution">
    <text evidence="2">The sequence shown here is derived from an EMBL/GenBank/DDBJ whole genome shotgun (WGS) entry which is preliminary data.</text>
</comment>
<keyword evidence="1" id="KW-0472">Membrane</keyword>
<evidence type="ECO:0000313" key="2">
    <source>
        <dbReference type="EMBL" id="MDQ0214110.1"/>
    </source>
</evidence>
<keyword evidence="1" id="KW-1133">Transmembrane helix</keyword>
<feature type="transmembrane region" description="Helical" evidence="1">
    <location>
        <begin position="116"/>
        <end position="133"/>
    </location>
</feature>
<evidence type="ECO:0000313" key="3">
    <source>
        <dbReference type="Proteomes" id="UP001237207"/>
    </source>
</evidence>
<keyword evidence="1" id="KW-0812">Transmembrane</keyword>